<name>A0ACB0LAV0_TRIPR</name>
<reference evidence="1" key="1">
    <citation type="submission" date="2023-10" db="EMBL/GenBank/DDBJ databases">
        <authorList>
            <person name="Rodriguez Cubillos JULIANA M."/>
            <person name="De Vega J."/>
        </authorList>
    </citation>
    <scope>NUCLEOTIDE SEQUENCE</scope>
</reference>
<organism evidence="1 2">
    <name type="scientific">Trifolium pratense</name>
    <name type="common">Red clover</name>
    <dbReference type="NCBI Taxonomy" id="57577"/>
    <lineage>
        <taxon>Eukaryota</taxon>
        <taxon>Viridiplantae</taxon>
        <taxon>Streptophyta</taxon>
        <taxon>Embryophyta</taxon>
        <taxon>Tracheophyta</taxon>
        <taxon>Spermatophyta</taxon>
        <taxon>Magnoliopsida</taxon>
        <taxon>eudicotyledons</taxon>
        <taxon>Gunneridae</taxon>
        <taxon>Pentapetalae</taxon>
        <taxon>rosids</taxon>
        <taxon>fabids</taxon>
        <taxon>Fabales</taxon>
        <taxon>Fabaceae</taxon>
        <taxon>Papilionoideae</taxon>
        <taxon>50 kb inversion clade</taxon>
        <taxon>NPAAA clade</taxon>
        <taxon>Hologalegina</taxon>
        <taxon>IRL clade</taxon>
        <taxon>Trifolieae</taxon>
        <taxon>Trifolium</taxon>
    </lineage>
</organism>
<keyword evidence="2" id="KW-1185">Reference proteome</keyword>
<proteinExistence type="predicted"/>
<comment type="caution">
    <text evidence="1">The sequence shown here is derived from an EMBL/GenBank/DDBJ whole genome shotgun (WGS) entry which is preliminary data.</text>
</comment>
<evidence type="ECO:0000313" key="1">
    <source>
        <dbReference type="EMBL" id="CAJ2666523.1"/>
    </source>
</evidence>
<gene>
    <name evidence="1" type="ORF">MILVUS5_LOCUS31310</name>
</gene>
<dbReference type="Proteomes" id="UP001177021">
    <property type="component" value="Unassembled WGS sequence"/>
</dbReference>
<sequence>MAFRGHNESLTSLNKSNFREMIDWVKSNNEQVRDAFDRGAKDCIMICSDIQKNFATSCAHEVTKVIMEELGDKQFSVIIDESRDISVKEKMAVMFRFVNDKGEVVERFLVVHHVKDTTSEALKEALYSIFDRHMLSISRLRGKGYDGASNMRGEFNGLQYVHCYAHCLQLVVVSVASSCTSIHDFFDTPP</sequence>
<dbReference type="EMBL" id="CASHSV030000513">
    <property type="protein sequence ID" value="CAJ2666523.1"/>
    <property type="molecule type" value="Genomic_DNA"/>
</dbReference>
<accession>A0ACB0LAV0</accession>
<protein>
    <submittedName>
        <fullName evidence="1">Uncharacterized protein</fullName>
    </submittedName>
</protein>
<evidence type="ECO:0000313" key="2">
    <source>
        <dbReference type="Proteomes" id="UP001177021"/>
    </source>
</evidence>